<evidence type="ECO:0000313" key="9">
    <source>
        <dbReference type="Proteomes" id="UP001156905"/>
    </source>
</evidence>
<dbReference type="NCBIfam" id="NF008453">
    <property type="entry name" value="PRK11308.1"/>
    <property type="match status" value="2"/>
</dbReference>
<dbReference type="Proteomes" id="UP001156905">
    <property type="component" value="Unassembled WGS sequence"/>
</dbReference>
<evidence type="ECO:0000256" key="2">
    <source>
        <dbReference type="ARBA" id="ARBA00005417"/>
    </source>
</evidence>
<dbReference type="PANTHER" id="PTHR43776">
    <property type="entry name" value="TRANSPORT ATP-BINDING PROTEIN"/>
    <property type="match status" value="1"/>
</dbReference>
<keyword evidence="9" id="KW-1185">Reference proteome</keyword>
<dbReference type="InterPro" id="IPR027417">
    <property type="entry name" value="P-loop_NTPase"/>
</dbReference>
<dbReference type="InterPro" id="IPR050319">
    <property type="entry name" value="ABC_transp_ATP-bind"/>
</dbReference>
<dbReference type="CDD" id="cd03257">
    <property type="entry name" value="ABC_NikE_OppD_transporters"/>
    <property type="match status" value="2"/>
</dbReference>
<accession>A0ABQ6B7B3</accession>
<proteinExistence type="inferred from homology"/>
<dbReference type="RefSeq" id="WP_284273069.1">
    <property type="nucleotide sequence ID" value="NZ_BSOW01000032.1"/>
</dbReference>
<keyword evidence="4" id="KW-0547">Nucleotide-binding</keyword>
<sequence>MTKVLNVEERPLINVHGLHVAVAGNDKRLILDDINLCVQRRTVLGIVGESGSGKSTLALTMLGYLKPGLQRVSGRVLIDKCDVMSAPETELRELRRRAVGYVPQNAGFSLTPTKRIGSLIEELLWIDGTHSAVQIRARVNELLRSVSLPSEIASRYPHQLSGGQQQRCAIAMAIAGRADLLVLDEPTSALDATTHNELLALLRTLVDERSLTIVCVTHDMRVVSRLCSHVAVMHEGKVVENGNADQVLRTPQHPYTQTLLKAQPSWRSQRGLQSQTTHAQSGTATNALDIRDLTVRFSRRSLLSQLWLSSRLDEGSPAIQDITFAVQTGKIVGVVGESGSGKSTLLKSIAGATSAQRGQILLMNSQDLAQLKSRSLDLRQKVQLVWQNPLAAVNPRQSVFEAIDAPLRLYFNLSNAKRRARAIELLGMVQLTSDYLDRLPSELSGGQAQRVAIARACAAEPAIMLCDEITSALDLSVQAAVLDVIRSIRAQTGCTFLFVSHDLAVVSSIADEIIVLHKGRICESGTTEKVLINPAHPYTQSLIDAFHDAAEIGFERESGANGLRRPMGSYAC</sequence>
<name>A0ABQ6B7B3_9BRAD</name>
<evidence type="ECO:0000256" key="3">
    <source>
        <dbReference type="ARBA" id="ARBA00022448"/>
    </source>
</evidence>
<evidence type="ECO:0000313" key="8">
    <source>
        <dbReference type="EMBL" id="GLR90275.1"/>
    </source>
</evidence>
<dbReference type="InterPro" id="IPR003593">
    <property type="entry name" value="AAA+_ATPase"/>
</dbReference>
<dbReference type="Gene3D" id="3.40.50.300">
    <property type="entry name" value="P-loop containing nucleotide triphosphate hydrolases"/>
    <property type="match status" value="2"/>
</dbReference>
<comment type="subcellular location">
    <subcellularLocation>
        <location evidence="1">Cell inner membrane</location>
        <topology evidence="1">Peripheral membrane protein</topology>
    </subcellularLocation>
</comment>
<evidence type="ECO:0000256" key="1">
    <source>
        <dbReference type="ARBA" id="ARBA00004417"/>
    </source>
</evidence>
<comment type="similarity">
    <text evidence="2">Belongs to the ABC transporter superfamily.</text>
</comment>
<protein>
    <submittedName>
        <fullName evidence="8">Peptide ABC transporter ATP-binding protein</fullName>
    </submittedName>
</protein>
<evidence type="ECO:0000256" key="4">
    <source>
        <dbReference type="ARBA" id="ARBA00022741"/>
    </source>
</evidence>
<dbReference type="SUPFAM" id="SSF52540">
    <property type="entry name" value="P-loop containing nucleoside triphosphate hydrolases"/>
    <property type="match status" value="2"/>
</dbReference>
<reference evidence="9" key="1">
    <citation type="journal article" date="2019" name="Int. J. Syst. Evol. Microbiol.">
        <title>The Global Catalogue of Microorganisms (GCM) 10K type strain sequencing project: providing services to taxonomists for standard genome sequencing and annotation.</title>
        <authorList>
            <consortium name="The Broad Institute Genomics Platform"/>
            <consortium name="The Broad Institute Genome Sequencing Center for Infectious Disease"/>
            <person name="Wu L."/>
            <person name="Ma J."/>
        </authorList>
    </citation>
    <scope>NUCLEOTIDE SEQUENCE [LARGE SCALE GENOMIC DNA]</scope>
    <source>
        <strain evidence="9">NBRC 102520</strain>
    </source>
</reference>
<dbReference type="Pfam" id="PF00005">
    <property type="entry name" value="ABC_tran"/>
    <property type="match status" value="2"/>
</dbReference>
<dbReference type="InterPro" id="IPR003439">
    <property type="entry name" value="ABC_transporter-like_ATP-bd"/>
</dbReference>
<comment type="caution">
    <text evidence="8">The sequence shown here is derived from an EMBL/GenBank/DDBJ whole genome shotgun (WGS) entry which is preliminary data.</text>
</comment>
<dbReference type="PANTHER" id="PTHR43776:SF7">
    <property type="entry name" value="D,D-DIPEPTIDE TRANSPORT ATP-BINDING PROTEIN DDPF-RELATED"/>
    <property type="match status" value="1"/>
</dbReference>
<dbReference type="GO" id="GO:0005524">
    <property type="term" value="F:ATP binding"/>
    <property type="evidence" value="ECO:0007669"/>
    <property type="project" value="UniProtKB-KW"/>
</dbReference>
<keyword evidence="5 8" id="KW-0067">ATP-binding</keyword>
<dbReference type="PROSITE" id="PS50893">
    <property type="entry name" value="ABC_TRANSPORTER_2"/>
    <property type="match status" value="2"/>
</dbReference>
<feature type="domain" description="ABC transporter" evidence="7">
    <location>
        <begin position="290"/>
        <end position="543"/>
    </location>
</feature>
<keyword evidence="3" id="KW-0813">Transport</keyword>
<dbReference type="SMART" id="SM00382">
    <property type="entry name" value="AAA"/>
    <property type="match status" value="2"/>
</dbReference>
<dbReference type="EMBL" id="BSOW01000032">
    <property type="protein sequence ID" value="GLR90275.1"/>
    <property type="molecule type" value="Genomic_DNA"/>
</dbReference>
<organism evidence="8 9">
    <name type="scientific">Bradyrhizobium iriomotense</name>
    <dbReference type="NCBI Taxonomy" id="441950"/>
    <lineage>
        <taxon>Bacteria</taxon>
        <taxon>Pseudomonadati</taxon>
        <taxon>Pseudomonadota</taxon>
        <taxon>Alphaproteobacteria</taxon>
        <taxon>Hyphomicrobiales</taxon>
        <taxon>Nitrobacteraceae</taxon>
        <taxon>Bradyrhizobium</taxon>
    </lineage>
</organism>
<gene>
    <name evidence="8" type="primary">dppD</name>
    <name evidence="8" type="ORF">GCM10007857_69890</name>
</gene>
<comment type="function">
    <text evidence="6">Involved in beta-(1--&gt;2)glucan export. Transmembrane domains (TMD) form a pore in the inner membrane and the ATP-binding domain (NBD) is responsible for energy generation.</text>
</comment>
<dbReference type="InterPro" id="IPR013563">
    <property type="entry name" value="Oligopep_ABC_C"/>
</dbReference>
<dbReference type="Pfam" id="PF08352">
    <property type="entry name" value="oligo_HPY"/>
    <property type="match status" value="2"/>
</dbReference>
<evidence type="ECO:0000259" key="7">
    <source>
        <dbReference type="PROSITE" id="PS50893"/>
    </source>
</evidence>
<feature type="domain" description="ABC transporter" evidence="7">
    <location>
        <begin position="15"/>
        <end position="260"/>
    </location>
</feature>
<evidence type="ECO:0000256" key="5">
    <source>
        <dbReference type="ARBA" id="ARBA00022840"/>
    </source>
</evidence>
<evidence type="ECO:0000256" key="6">
    <source>
        <dbReference type="ARBA" id="ARBA00024722"/>
    </source>
</evidence>